<comment type="catalytic activity">
    <reaction evidence="4">
        <text>beta-D-GlcNAc-(1-&gt;4)-Mur2Ac(oyl-L-Ala-gamma-D-O-P-Glu-L-Lys-D-Ala-D-Ala)-di-trans,octa-cis-undecaprenyl diphosphate + NH4(+) = beta-D-GlcNAc-(1-&gt;4)-Mur2Ac(oyl-L-Ala-D-isoglutaminyl-L-Lys-D-Ala-D-Ala)-di-trans,octa-cis-undecaprenyl diphosphate + phosphate + H(+)</text>
        <dbReference type="Rhea" id="RHEA:57932"/>
        <dbReference type="ChEBI" id="CHEBI:15378"/>
        <dbReference type="ChEBI" id="CHEBI:28938"/>
        <dbReference type="ChEBI" id="CHEBI:43474"/>
        <dbReference type="ChEBI" id="CHEBI:62233"/>
        <dbReference type="ChEBI" id="CHEBI:143132"/>
    </reaction>
</comment>
<keyword evidence="2 4" id="KW-0547">Nucleotide-binding</keyword>
<keyword evidence="4" id="KW-0573">Peptidoglycan synthesis</keyword>
<comment type="catalytic activity">
    <reaction evidence="4">
        <text>beta-D-GlcNAc-(1-&gt;4)-Mur2Ac(oyl-L-Ala-gamma-D-Glu-L-Lys-D-Ala-D-Ala)-di-trans,octa-cis-undecaprenyl diphosphate + L-glutamine + ATP + H2O = beta-D-GlcNAc-(1-&gt;4)-Mur2Ac(oyl-L-Ala-D-isoglutaminyl-L-Lys-D-Ala-D-Ala)-di-trans,octa-cis-undecaprenyl diphosphate + L-glutamate + ADP + phosphate + H(+)</text>
        <dbReference type="Rhea" id="RHEA:57928"/>
        <dbReference type="ChEBI" id="CHEBI:15377"/>
        <dbReference type="ChEBI" id="CHEBI:15378"/>
        <dbReference type="ChEBI" id="CHEBI:29985"/>
        <dbReference type="ChEBI" id="CHEBI:30616"/>
        <dbReference type="ChEBI" id="CHEBI:43474"/>
        <dbReference type="ChEBI" id="CHEBI:58359"/>
        <dbReference type="ChEBI" id="CHEBI:60033"/>
        <dbReference type="ChEBI" id="CHEBI:62233"/>
        <dbReference type="ChEBI" id="CHEBI:456216"/>
        <dbReference type="EC" id="6.3.5.13"/>
    </reaction>
</comment>
<organism evidence="7 8">
    <name type="scientific">Bifidobacterium amazonense</name>
    <dbReference type="NCBI Taxonomy" id="2809027"/>
    <lineage>
        <taxon>Bacteria</taxon>
        <taxon>Bacillati</taxon>
        <taxon>Actinomycetota</taxon>
        <taxon>Actinomycetes</taxon>
        <taxon>Bifidobacteriales</taxon>
        <taxon>Bifidobacteriaceae</taxon>
        <taxon>Bifidobacterium</taxon>
    </lineage>
</organism>
<comment type="subunit">
    <text evidence="4">Forms a heterodimer with GatD.</text>
</comment>
<gene>
    <name evidence="4" type="primary">murT</name>
    <name evidence="7" type="ORF">JS533_011170</name>
</gene>
<feature type="domain" description="Lipid II isoglutaminyl synthase (glutamine-hydrolyzing) subunit MurT C-terminal" evidence="6">
    <location>
        <begin position="333"/>
        <end position="451"/>
    </location>
</feature>
<keyword evidence="1 4" id="KW-0436">Ligase</keyword>
<keyword evidence="4" id="KW-0133">Cell shape</keyword>
<accession>A0ABS9VXH9</accession>
<dbReference type="Pfam" id="PF08353">
    <property type="entry name" value="MurT_C"/>
    <property type="match status" value="1"/>
</dbReference>
<dbReference type="GO" id="GO:0016874">
    <property type="term" value="F:ligase activity"/>
    <property type="evidence" value="ECO:0007669"/>
    <property type="project" value="UniProtKB-KW"/>
</dbReference>
<dbReference type="PROSITE" id="PS01011">
    <property type="entry name" value="FOLYLPOLYGLU_SYNT_1"/>
    <property type="match status" value="1"/>
</dbReference>
<evidence type="ECO:0000259" key="6">
    <source>
        <dbReference type="Pfam" id="PF08353"/>
    </source>
</evidence>
<dbReference type="InterPro" id="IPR036565">
    <property type="entry name" value="Mur-like_cat_sf"/>
</dbReference>
<keyword evidence="4" id="KW-0479">Metal-binding</keyword>
<dbReference type="InterPro" id="IPR018109">
    <property type="entry name" value="Folylpolyglutamate_synth_CS"/>
</dbReference>
<dbReference type="HAMAP" id="MF_02214">
    <property type="entry name" value="Lipid_II_synth_MurT"/>
    <property type="match status" value="1"/>
</dbReference>
<name>A0ABS9VXH9_9BIFI</name>
<reference evidence="7 8" key="1">
    <citation type="journal article" date="2021" name="Environ. Microbiol.">
        <title>Genetic insights into the dark matter of the mammalian gut microbiota through targeted genome reconstruction.</title>
        <authorList>
            <person name="Lugli G.A."/>
            <person name="Alessandri G."/>
            <person name="Milani C."/>
            <person name="Viappiani A."/>
            <person name="Fontana F."/>
            <person name="Tarracchini C."/>
            <person name="Mancabelli L."/>
            <person name="Argentini C."/>
            <person name="Ruiz L."/>
            <person name="Margolles A."/>
            <person name="van Sinderen D."/>
            <person name="Turroni F."/>
            <person name="Ventura M."/>
        </authorList>
    </citation>
    <scope>NUCLEOTIDE SEQUENCE [LARGE SCALE GENOMIC DNA]</scope>
    <source>
        <strain evidence="7 8">MA1</strain>
    </source>
</reference>
<keyword evidence="8" id="KW-1185">Reference proteome</keyword>
<feature type="domain" description="Mur ligase central" evidence="5">
    <location>
        <begin position="63"/>
        <end position="293"/>
    </location>
</feature>
<dbReference type="Proteomes" id="UP000710815">
    <property type="component" value="Unassembled WGS sequence"/>
</dbReference>
<comment type="pathway">
    <text evidence="4">Cell wall biogenesis; peptidoglycan biosynthesis.</text>
</comment>
<dbReference type="Gene3D" id="3.40.1190.10">
    <property type="entry name" value="Mur-like, catalytic domain"/>
    <property type="match status" value="1"/>
</dbReference>
<comment type="function">
    <text evidence="4">The lipid II isoglutaminyl synthase complex catalyzes the formation of alpha-D-isoglutamine in the cell wall lipid II stem peptide. The MurT subunit catalyzes the ATP-dependent amidation of D-glutamate residue of lipid II, converting it to an isoglutamine residue.</text>
</comment>
<sequence>MTETTGKRPWNAFATPAIGKLVRAAARVTKHGGSAFPGRIAERIDPGFLARTLAQLPLGVVLVSGTNGKTTTTRMVASMLSDLGLRVFTNPTGSNFTRGVVSALLERVSLGGRLDADIAVLELDEAYAVHFVRQVRPRYALLLNVMRDQLDRFGEIDNTARLLGHVAEATTGTVVLNREDPRIARLAELVRQPGANVRYFGLSDDLRSFFPSDDDMATTVAVEGAASATSKDTAPASSSAAQQLPADVTLTRVGDHEADFLFAGDQSSRPHTTTVKLEGVYNLYNAAAALAVVHAIKPDAPIDTLLAAVARVTPAFGRGEVIDVNGCPTELLLVKNPMGFRLSLASFPPSDTTDTMIVINDEYADGRDMSWLWDVDFTSLRGTGVRQVSGVRAWDMALRLGYDQVPVGAVDTDIDAALAAFLKPTSGASGTSGTSAAAPTSRHIYCTYTAMLKVRAALARIADVSDAGVGK</sequence>
<evidence type="ECO:0000313" key="8">
    <source>
        <dbReference type="Proteomes" id="UP000710815"/>
    </source>
</evidence>
<protein>
    <recommendedName>
        <fullName evidence="4">Lipid II isoglutaminyl synthase (glutamine-hydrolyzing) subunit MurT</fullName>
        <ecNumber evidence="4">6.3.5.13</ecNumber>
    </recommendedName>
</protein>
<dbReference type="PANTHER" id="PTHR23135">
    <property type="entry name" value="MUR LIGASE FAMILY MEMBER"/>
    <property type="match status" value="1"/>
</dbReference>
<proteinExistence type="inferred from homology"/>
<evidence type="ECO:0000256" key="2">
    <source>
        <dbReference type="ARBA" id="ARBA00022741"/>
    </source>
</evidence>
<dbReference type="PANTHER" id="PTHR23135:SF7">
    <property type="entry name" value="LIPID II ISOGLUTAMINYL SYNTHASE (GLUTAMINE-HYDROLYZING) SUBUNIT MURT"/>
    <property type="match status" value="1"/>
</dbReference>
<evidence type="ECO:0000259" key="5">
    <source>
        <dbReference type="Pfam" id="PF08245"/>
    </source>
</evidence>
<evidence type="ECO:0000256" key="3">
    <source>
        <dbReference type="ARBA" id="ARBA00022840"/>
    </source>
</evidence>
<dbReference type="SUPFAM" id="SSF53623">
    <property type="entry name" value="MurD-like peptide ligases, catalytic domain"/>
    <property type="match status" value="1"/>
</dbReference>
<feature type="active site" evidence="4">
    <location>
        <position position="368"/>
    </location>
</feature>
<dbReference type="InterPro" id="IPR013221">
    <property type="entry name" value="Mur_ligase_cen"/>
</dbReference>
<comment type="similarity">
    <text evidence="4">Belongs to the MurCDEF family. MurT subfamily.</text>
</comment>
<keyword evidence="3 4" id="KW-0067">ATP-binding</keyword>
<dbReference type="Pfam" id="PF08245">
    <property type="entry name" value="Mur_ligase_M"/>
    <property type="match status" value="1"/>
</dbReference>
<evidence type="ECO:0000256" key="1">
    <source>
        <dbReference type="ARBA" id="ARBA00022598"/>
    </source>
</evidence>
<dbReference type="InterPro" id="IPR043703">
    <property type="entry name" value="Lipid_II_synth_MurT"/>
</dbReference>
<dbReference type="EC" id="6.3.5.13" evidence="4"/>
<keyword evidence="4" id="KW-0961">Cell wall biogenesis/degradation</keyword>
<comment type="caution">
    <text evidence="7">The sequence shown here is derived from an EMBL/GenBank/DDBJ whole genome shotgun (WGS) entry which is preliminary data.</text>
</comment>
<dbReference type="EMBL" id="JAFEJT020000058">
    <property type="protein sequence ID" value="MCH9276828.1"/>
    <property type="molecule type" value="Genomic_DNA"/>
</dbReference>
<evidence type="ECO:0000313" key="7">
    <source>
        <dbReference type="EMBL" id="MCH9276828.1"/>
    </source>
</evidence>
<comment type="catalytic activity">
    <reaction evidence="4">
        <text>beta-D-GlcNAc-(1-&gt;4)-Mur2Ac(oyl-L-Ala-gamma-D-Glu-L-Lys-D-Ala-D-Ala)-di-trans,octa-cis-undecaprenyl diphosphate + ATP = beta-D-GlcNAc-(1-&gt;4)-Mur2Ac(oyl-L-Ala-gamma-D-O-P-Glu-L-Lys-D-Ala-D-Ala)-di-trans,octa-cis-undecaprenyl diphosphate + ADP</text>
        <dbReference type="Rhea" id="RHEA:59488"/>
        <dbReference type="ChEBI" id="CHEBI:30616"/>
        <dbReference type="ChEBI" id="CHEBI:60033"/>
        <dbReference type="ChEBI" id="CHEBI:143132"/>
        <dbReference type="ChEBI" id="CHEBI:456216"/>
    </reaction>
</comment>
<dbReference type="RefSeq" id="WP_241514627.1">
    <property type="nucleotide sequence ID" value="NZ_JAFEJT020000058.1"/>
</dbReference>
<dbReference type="InterPro" id="IPR013564">
    <property type="entry name" value="MurT_C"/>
</dbReference>
<reference evidence="7 8" key="2">
    <citation type="journal article" date="2021" name="Syst. Appl. Microbiol.">
        <title>Phylogenetic classification of ten novel species belonging to the genus Bifidobacterium comprising B. phasiani sp. nov., B. pongonis sp. nov., B. saguinibicoloris sp. nov., B. colobi sp. nov., B. simiiventris sp. nov., B. santillanense sp. nov., B. miconis sp. nov., B. amazonense sp. nov., B. pluvialisilvae sp. nov., and B. miconisargentati sp. nov.</title>
        <authorList>
            <person name="Lugli G.A."/>
            <person name="Calvete-Torre I."/>
            <person name="Alessandri G."/>
            <person name="Milani C."/>
            <person name="Turroni F."/>
            <person name="Laiolo P."/>
            <person name="Ossiprandi M.C."/>
            <person name="Margolles A."/>
            <person name="Ruiz L."/>
            <person name="Ventura M."/>
        </authorList>
    </citation>
    <scope>NUCLEOTIDE SEQUENCE [LARGE SCALE GENOMIC DNA]</scope>
    <source>
        <strain evidence="7 8">MA1</strain>
    </source>
</reference>
<comment type="caution">
    <text evidence="4">Lacks conserved residue(s) required for the propagation of feature annotation.</text>
</comment>
<evidence type="ECO:0000256" key="4">
    <source>
        <dbReference type="HAMAP-Rule" id="MF_02214"/>
    </source>
</evidence>